<comment type="caution">
    <text evidence="1">The sequence shown here is derived from an EMBL/GenBank/DDBJ whole genome shotgun (WGS) entry which is preliminary data.</text>
</comment>
<organism evidence="1 2">
    <name type="scientific">Streptomyces albiaxialis</name>
    <dbReference type="NCBI Taxonomy" id="329523"/>
    <lineage>
        <taxon>Bacteria</taxon>
        <taxon>Bacillati</taxon>
        <taxon>Actinomycetota</taxon>
        <taxon>Actinomycetes</taxon>
        <taxon>Kitasatosporales</taxon>
        <taxon>Streptomycetaceae</taxon>
        <taxon>Streptomyces</taxon>
    </lineage>
</organism>
<accession>A0ABN2VVZ1</accession>
<proteinExistence type="predicted"/>
<dbReference type="Proteomes" id="UP001500016">
    <property type="component" value="Unassembled WGS sequence"/>
</dbReference>
<protein>
    <submittedName>
        <fullName evidence="1">Uncharacterized protein</fullName>
    </submittedName>
</protein>
<evidence type="ECO:0000313" key="1">
    <source>
        <dbReference type="EMBL" id="GAA2074112.1"/>
    </source>
</evidence>
<gene>
    <name evidence="1" type="ORF">GCM10009801_27840</name>
</gene>
<dbReference type="EMBL" id="BAAAPE010000007">
    <property type="protein sequence ID" value="GAA2074112.1"/>
    <property type="molecule type" value="Genomic_DNA"/>
</dbReference>
<evidence type="ECO:0000313" key="2">
    <source>
        <dbReference type="Proteomes" id="UP001500016"/>
    </source>
</evidence>
<dbReference type="RefSeq" id="WP_344527662.1">
    <property type="nucleotide sequence ID" value="NZ_BAAAPE010000007.1"/>
</dbReference>
<reference evidence="1 2" key="1">
    <citation type="journal article" date="2019" name="Int. J. Syst. Evol. Microbiol.">
        <title>The Global Catalogue of Microorganisms (GCM) 10K type strain sequencing project: providing services to taxonomists for standard genome sequencing and annotation.</title>
        <authorList>
            <consortium name="The Broad Institute Genomics Platform"/>
            <consortium name="The Broad Institute Genome Sequencing Center for Infectious Disease"/>
            <person name="Wu L."/>
            <person name="Ma J."/>
        </authorList>
    </citation>
    <scope>NUCLEOTIDE SEQUENCE [LARGE SCALE GENOMIC DNA]</scope>
    <source>
        <strain evidence="1 2">JCM 15478</strain>
    </source>
</reference>
<name>A0ABN2VVZ1_9ACTN</name>
<sequence>MTPETELKRAMQEADPRKRAASLAVLLDRLGAVRKDVLTARDATARELHSAGASGAEIQRLLGISHGRVSQILSGWDEHRGKAAG</sequence>
<keyword evidence="2" id="KW-1185">Reference proteome</keyword>